<dbReference type="SUPFAM" id="SSF101936">
    <property type="entry name" value="DNA-binding pseudobarrel domain"/>
    <property type="match status" value="1"/>
</dbReference>
<dbReference type="InterPro" id="IPR015300">
    <property type="entry name" value="DNA-bd_pseudobarrel_sf"/>
</dbReference>
<protein>
    <recommendedName>
        <fullName evidence="9">TF-B3 domain-containing protein</fullName>
    </recommendedName>
</protein>
<evidence type="ECO:0000256" key="1">
    <source>
        <dbReference type="ARBA" id="ARBA00004123"/>
    </source>
</evidence>
<accession>A0A2Z6MDQ0</accession>
<evidence type="ECO:0000256" key="6">
    <source>
        <dbReference type="SAM" id="MobiDB-lite"/>
    </source>
</evidence>
<evidence type="ECO:0000256" key="4">
    <source>
        <dbReference type="ARBA" id="ARBA00023163"/>
    </source>
</evidence>
<keyword evidence="5" id="KW-0539">Nucleus</keyword>
<evidence type="ECO:0000313" key="8">
    <source>
        <dbReference type="Proteomes" id="UP000242715"/>
    </source>
</evidence>
<dbReference type="GO" id="GO:0005634">
    <property type="term" value="C:nucleus"/>
    <property type="evidence" value="ECO:0007669"/>
    <property type="project" value="UniProtKB-SubCell"/>
</dbReference>
<keyword evidence="3" id="KW-0238">DNA-binding</keyword>
<dbReference type="PANTHER" id="PTHR31541:SF33">
    <property type="entry name" value="DUF313 DOMAIN PROTEIN"/>
    <property type="match status" value="1"/>
</dbReference>
<feature type="region of interest" description="Disordered" evidence="6">
    <location>
        <begin position="172"/>
        <end position="197"/>
    </location>
</feature>
<proteinExistence type="predicted"/>
<feature type="compositionally biased region" description="Basic and acidic residues" evidence="6">
    <location>
        <begin position="1"/>
        <end position="10"/>
    </location>
</feature>
<dbReference type="Pfam" id="PF03754">
    <property type="entry name" value="At2g31720-like"/>
    <property type="match status" value="1"/>
</dbReference>
<reference evidence="8" key="1">
    <citation type="journal article" date="2017" name="Front. Plant Sci.">
        <title>Climate Clever Clovers: New Paradigm to Reduce the Environmental Footprint of Ruminants by Breeding Low Methanogenic Forages Utilizing Haplotype Variation.</title>
        <authorList>
            <person name="Kaur P."/>
            <person name="Appels R."/>
            <person name="Bayer P.E."/>
            <person name="Keeble-Gagnere G."/>
            <person name="Wang J."/>
            <person name="Hirakawa H."/>
            <person name="Shirasawa K."/>
            <person name="Vercoe P."/>
            <person name="Stefanova K."/>
            <person name="Durmic Z."/>
            <person name="Nichols P."/>
            <person name="Revell C."/>
            <person name="Isobe S.N."/>
            <person name="Edwards D."/>
            <person name="Erskine W."/>
        </authorList>
    </citation>
    <scope>NUCLEOTIDE SEQUENCE [LARGE SCALE GENOMIC DNA]</scope>
    <source>
        <strain evidence="8">cv. Daliak</strain>
    </source>
</reference>
<evidence type="ECO:0000256" key="2">
    <source>
        <dbReference type="ARBA" id="ARBA00023015"/>
    </source>
</evidence>
<dbReference type="OrthoDB" id="1935604at2759"/>
<evidence type="ECO:0000256" key="5">
    <source>
        <dbReference type="ARBA" id="ARBA00023242"/>
    </source>
</evidence>
<dbReference type="PANTHER" id="PTHR31541">
    <property type="entry name" value="B3 DOMAIN PLANT PROTEIN-RELATED"/>
    <property type="match status" value="1"/>
</dbReference>
<name>A0A2Z6MDQ0_TRISU</name>
<comment type="subcellular location">
    <subcellularLocation>
        <location evidence="1">Nucleus</location>
    </subcellularLocation>
</comment>
<dbReference type="Gene3D" id="2.40.330.10">
    <property type="entry name" value="DNA-binding pseudobarrel domain"/>
    <property type="match status" value="1"/>
</dbReference>
<dbReference type="Proteomes" id="UP000242715">
    <property type="component" value="Unassembled WGS sequence"/>
</dbReference>
<feature type="region of interest" description="Disordered" evidence="6">
    <location>
        <begin position="1"/>
        <end position="33"/>
    </location>
</feature>
<gene>
    <name evidence="7" type="ORF">TSUD_267240</name>
</gene>
<dbReference type="GO" id="GO:0003677">
    <property type="term" value="F:DNA binding"/>
    <property type="evidence" value="ECO:0007669"/>
    <property type="project" value="UniProtKB-KW"/>
</dbReference>
<sequence>MNGTSHEERRVKPKRTKKRELKKKDKKIVSSPPPKLPILVENKIKELNGRDIKYVMHKELFLSDLDKYKGRLSLPVELNYFNEIEKAALEKINEKGKLLGLEVVVLDPCFRKFSMSLRKWDMRKDSVYNLVQDWKLVLSKNKFKKDQKLNIWSCRDINDKLHFVLDDKVNSEGSEEFNNSDDKKVNSEELNNSINIP</sequence>
<dbReference type="InterPro" id="IPR005508">
    <property type="entry name" value="At2g31720-like"/>
</dbReference>
<evidence type="ECO:0000313" key="7">
    <source>
        <dbReference type="EMBL" id="GAU30804.1"/>
    </source>
</evidence>
<keyword evidence="8" id="KW-1185">Reference proteome</keyword>
<evidence type="ECO:0008006" key="9">
    <source>
        <dbReference type="Google" id="ProtNLM"/>
    </source>
</evidence>
<feature type="compositionally biased region" description="Basic residues" evidence="6">
    <location>
        <begin position="11"/>
        <end position="26"/>
    </location>
</feature>
<keyword evidence="4" id="KW-0804">Transcription</keyword>
<feature type="compositionally biased region" description="Polar residues" evidence="6">
    <location>
        <begin position="188"/>
        <end position="197"/>
    </location>
</feature>
<keyword evidence="2" id="KW-0805">Transcription regulation</keyword>
<dbReference type="AlphaFoldDB" id="A0A2Z6MDQ0"/>
<organism evidence="7 8">
    <name type="scientific">Trifolium subterraneum</name>
    <name type="common">Subterranean clover</name>
    <dbReference type="NCBI Taxonomy" id="3900"/>
    <lineage>
        <taxon>Eukaryota</taxon>
        <taxon>Viridiplantae</taxon>
        <taxon>Streptophyta</taxon>
        <taxon>Embryophyta</taxon>
        <taxon>Tracheophyta</taxon>
        <taxon>Spermatophyta</taxon>
        <taxon>Magnoliopsida</taxon>
        <taxon>eudicotyledons</taxon>
        <taxon>Gunneridae</taxon>
        <taxon>Pentapetalae</taxon>
        <taxon>rosids</taxon>
        <taxon>fabids</taxon>
        <taxon>Fabales</taxon>
        <taxon>Fabaceae</taxon>
        <taxon>Papilionoideae</taxon>
        <taxon>50 kb inversion clade</taxon>
        <taxon>NPAAA clade</taxon>
        <taxon>Hologalegina</taxon>
        <taxon>IRL clade</taxon>
        <taxon>Trifolieae</taxon>
        <taxon>Trifolium</taxon>
    </lineage>
</organism>
<dbReference type="EMBL" id="DF973436">
    <property type="protein sequence ID" value="GAU30804.1"/>
    <property type="molecule type" value="Genomic_DNA"/>
</dbReference>
<evidence type="ECO:0000256" key="3">
    <source>
        <dbReference type="ARBA" id="ARBA00023125"/>
    </source>
</evidence>